<comment type="subunit">
    <text evidence="2">Homotrimer.</text>
</comment>
<dbReference type="KEGG" id="ppul:RO07_24885"/>
<protein>
    <submittedName>
        <fullName evidence="12 13">Porin</fullName>
    </submittedName>
</protein>
<reference evidence="12" key="2">
    <citation type="submission" date="2016-11" db="EMBL/GenBank/DDBJ databases">
        <title>Complete Genome Sequencing of Pandoraea pulmonicola DSM 16583.</title>
        <authorList>
            <person name="Chan K.-G."/>
        </authorList>
    </citation>
    <scope>NUCLEOTIDE SEQUENCE</scope>
    <source>
        <strain evidence="12">DSM 16583</strain>
    </source>
</reference>
<dbReference type="InterPro" id="IPR050298">
    <property type="entry name" value="Gram-neg_bact_OMP"/>
</dbReference>
<comment type="subcellular location">
    <subcellularLocation>
        <location evidence="1">Cell outer membrane</location>
        <topology evidence="1">Multi-pass membrane protein</topology>
    </subcellularLocation>
</comment>
<dbReference type="Proteomes" id="UP000254589">
    <property type="component" value="Unassembled WGS sequence"/>
</dbReference>
<evidence type="ECO:0000256" key="9">
    <source>
        <dbReference type="ARBA" id="ARBA00023136"/>
    </source>
</evidence>
<dbReference type="EMBL" id="UGSJ01000001">
    <property type="protein sequence ID" value="SUA92798.1"/>
    <property type="molecule type" value="Genomic_DNA"/>
</dbReference>
<keyword evidence="5" id="KW-0812">Transmembrane</keyword>
<name>A0AAJ5D2F9_PANPU</name>
<reference evidence="13 15" key="3">
    <citation type="submission" date="2018-06" db="EMBL/GenBank/DDBJ databases">
        <authorList>
            <consortium name="Pathogen Informatics"/>
            <person name="Doyle S."/>
        </authorList>
    </citation>
    <scope>NUCLEOTIDE SEQUENCE [LARGE SCALE GENOMIC DNA]</scope>
    <source>
        <strain evidence="13 15">NCTC13159</strain>
    </source>
</reference>
<keyword evidence="3" id="KW-0813">Transport</keyword>
<evidence type="ECO:0000256" key="10">
    <source>
        <dbReference type="ARBA" id="ARBA00023237"/>
    </source>
</evidence>
<evidence type="ECO:0000256" key="4">
    <source>
        <dbReference type="ARBA" id="ARBA00022452"/>
    </source>
</evidence>
<dbReference type="RefSeq" id="WP_039412531.1">
    <property type="nucleotide sequence ID" value="NZ_CP010310.2"/>
</dbReference>
<evidence type="ECO:0000313" key="14">
    <source>
        <dbReference type="Proteomes" id="UP000035086"/>
    </source>
</evidence>
<dbReference type="Pfam" id="PF13609">
    <property type="entry name" value="Porin_4"/>
    <property type="match status" value="1"/>
</dbReference>
<reference evidence="14" key="1">
    <citation type="submission" date="2014-12" db="EMBL/GenBank/DDBJ databases">
        <title>Complete Genome Sequencing of Pandoraea pulmonicola DSM 16583.</title>
        <authorList>
            <person name="Chan K.-G."/>
        </authorList>
    </citation>
    <scope>NUCLEOTIDE SEQUENCE [LARGE SCALE GENOMIC DNA]</scope>
    <source>
        <strain evidence="14">DSM 16583</strain>
    </source>
</reference>
<evidence type="ECO:0000256" key="5">
    <source>
        <dbReference type="ARBA" id="ARBA00022692"/>
    </source>
</evidence>
<dbReference type="EMBL" id="CP010310">
    <property type="protein sequence ID" value="AJC22882.1"/>
    <property type="molecule type" value="Genomic_DNA"/>
</dbReference>
<evidence type="ECO:0000259" key="11">
    <source>
        <dbReference type="Pfam" id="PF13609"/>
    </source>
</evidence>
<evidence type="ECO:0000256" key="6">
    <source>
        <dbReference type="ARBA" id="ARBA00022729"/>
    </source>
</evidence>
<evidence type="ECO:0000313" key="12">
    <source>
        <dbReference type="EMBL" id="AJC22882.1"/>
    </source>
</evidence>
<keyword evidence="4" id="KW-1134">Transmembrane beta strand</keyword>
<keyword evidence="7" id="KW-0406">Ion transport</keyword>
<dbReference type="InterPro" id="IPR033900">
    <property type="entry name" value="Gram_neg_porin_domain"/>
</dbReference>
<feature type="domain" description="Porin" evidence="11">
    <location>
        <begin position="11"/>
        <end position="324"/>
    </location>
</feature>
<dbReference type="GO" id="GO:0006811">
    <property type="term" value="P:monoatomic ion transport"/>
    <property type="evidence" value="ECO:0007669"/>
    <property type="project" value="UniProtKB-KW"/>
</dbReference>
<evidence type="ECO:0000256" key="3">
    <source>
        <dbReference type="ARBA" id="ARBA00022448"/>
    </source>
</evidence>
<keyword evidence="14" id="KW-1185">Reference proteome</keyword>
<evidence type="ECO:0000256" key="1">
    <source>
        <dbReference type="ARBA" id="ARBA00004571"/>
    </source>
</evidence>
<dbReference type="Proteomes" id="UP000035086">
    <property type="component" value="Chromosome"/>
</dbReference>
<sequence>MKLLNILIGSVIVLTTRHAIAGNMTLFGLIDAGITYENNVGGKSSARFVDGIVVPNIFGIRGDENLGGGTRVVFSLVGQFGLGSGATVPEPDAIFGREAYVGISDNQFGRVTMGQQYDFMTDSLTFARVDGGILFAGAYNFRQGPFSKLAIPGNPTGSFDFDRMGGSARVSNSVKYTSPDIRGLQFGALYGFGKSSGGAPEGHTVSLGAKYGNGPMMVGAAFVVIKYPLANGSSTLVRSWGIGANYQLGDVLPFVLYTSTRNTLNRAQIDIFEIGADYKFGGAWAFGADFQIMSGNAYLNHNRGSQLTAALRYSLSKLTDLYMENVHQVASGDGGGVNAWIIGVPEASLSNKQWLLRIGMVTRF</sequence>
<dbReference type="GO" id="GO:0015288">
    <property type="term" value="F:porin activity"/>
    <property type="evidence" value="ECO:0007669"/>
    <property type="project" value="UniProtKB-KW"/>
</dbReference>
<keyword evidence="8" id="KW-0626">Porin</keyword>
<evidence type="ECO:0000256" key="2">
    <source>
        <dbReference type="ARBA" id="ARBA00011233"/>
    </source>
</evidence>
<dbReference type="AlphaFoldDB" id="A0AAJ5D2F9"/>
<accession>A0AAJ5D2F9</accession>
<evidence type="ECO:0000313" key="13">
    <source>
        <dbReference type="EMBL" id="SUA92798.1"/>
    </source>
</evidence>
<dbReference type="GO" id="GO:0046930">
    <property type="term" value="C:pore complex"/>
    <property type="evidence" value="ECO:0007669"/>
    <property type="project" value="UniProtKB-KW"/>
</dbReference>
<evidence type="ECO:0000256" key="8">
    <source>
        <dbReference type="ARBA" id="ARBA00023114"/>
    </source>
</evidence>
<keyword evidence="10" id="KW-0998">Cell outer membrane</keyword>
<dbReference type="GO" id="GO:0009279">
    <property type="term" value="C:cell outer membrane"/>
    <property type="evidence" value="ECO:0007669"/>
    <property type="project" value="UniProtKB-SubCell"/>
</dbReference>
<evidence type="ECO:0000256" key="7">
    <source>
        <dbReference type="ARBA" id="ARBA00023065"/>
    </source>
</evidence>
<dbReference type="InterPro" id="IPR023614">
    <property type="entry name" value="Porin_dom_sf"/>
</dbReference>
<evidence type="ECO:0000313" key="15">
    <source>
        <dbReference type="Proteomes" id="UP000254589"/>
    </source>
</evidence>
<dbReference type="SUPFAM" id="SSF56935">
    <property type="entry name" value="Porins"/>
    <property type="match status" value="1"/>
</dbReference>
<dbReference type="PANTHER" id="PTHR34501:SF9">
    <property type="entry name" value="MAJOR OUTER MEMBRANE PROTEIN P.IA"/>
    <property type="match status" value="1"/>
</dbReference>
<dbReference type="Gene3D" id="2.40.160.10">
    <property type="entry name" value="Porin"/>
    <property type="match status" value="1"/>
</dbReference>
<organism evidence="13 15">
    <name type="scientific">Pandoraea pulmonicola</name>
    <dbReference type="NCBI Taxonomy" id="93221"/>
    <lineage>
        <taxon>Bacteria</taxon>
        <taxon>Pseudomonadati</taxon>
        <taxon>Pseudomonadota</taxon>
        <taxon>Betaproteobacteria</taxon>
        <taxon>Burkholderiales</taxon>
        <taxon>Burkholderiaceae</taxon>
        <taxon>Pandoraea</taxon>
    </lineage>
</organism>
<dbReference type="PANTHER" id="PTHR34501">
    <property type="entry name" value="PROTEIN YDDL-RELATED"/>
    <property type="match status" value="1"/>
</dbReference>
<keyword evidence="9" id="KW-0472">Membrane</keyword>
<dbReference type="CDD" id="cd00342">
    <property type="entry name" value="gram_neg_porins"/>
    <property type="match status" value="1"/>
</dbReference>
<keyword evidence="6" id="KW-0732">Signal</keyword>
<proteinExistence type="predicted"/>
<gene>
    <name evidence="13" type="ORF">NCTC13159_04336</name>
    <name evidence="12" type="ORF">RO07_24885</name>
</gene>